<keyword evidence="2" id="KW-0677">Repeat</keyword>
<evidence type="ECO:0000256" key="5">
    <source>
        <dbReference type="SAM" id="MobiDB-lite"/>
    </source>
</evidence>
<name>A0ABP5KQM3_9ACTN</name>
<dbReference type="EMBL" id="BAAAQQ010000014">
    <property type="protein sequence ID" value="GAA2133493.1"/>
    <property type="molecule type" value="Genomic_DNA"/>
</dbReference>
<dbReference type="SUPFAM" id="SSF52540">
    <property type="entry name" value="P-loop containing nucleoside triphosphate hydrolases"/>
    <property type="match status" value="2"/>
</dbReference>
<sequence length="550" mass="59013">MRPKVTQMAGLPVNDGGEPGRPGPLPSSTRAEEVRPGNPGKPDRPGPDPGTPRWRRAEVASVSKCFGAIQALDDVSVEFRTGSVHGLLGQNGAGKSTLIKVLNGLVRPDAGQLRIDENPTPFAGSPAWQVSTAYQELTLVPYLSVAENLVLGRRREYGVTSFESTVAAASEILRRWRVDDVDPRKPVKSNPLPVRQRIEIVRALERTDQVLVLDEPTSALDPAGADWLKGQIRHLRDRGVAVVIVSHRLAEIEDVCDYVTVLRDGRAVASESSSGLNEQKIATLMLGREMLQTQRVIADRHDEAPRATNTVLEVQSLSVEPALRDVSLTLGEGEVLGVGGLEGQGQHALFMTLFGAQRPTRGEVLVGGRAVRLKSPRRAIRAGIGMVPEDRKTEGLMLQRTVRENLTLPALRRVSRAGVVSPAKEAQTAAPAMASLGLAAGVFDNAASSLSGGNQQKVVAAKWLVADSRILLMFDPLRGVDVGARQEFFAWMTTFAAGGGAVLFYSSDIDELTTVCDRVITIYRGVVTGSMAGSEITRERVLAGMLGGDS</sequence>
<reference evidence="8" key="1">
    <citation type="journal article" date="2019" name="Int. J. Syst. Evol. Microbiol.">
        <title>The Global Catalogue of Microorganisms (GCM) 10K type strain sequencing project: providing services to taxonomists for standard genome sequencing and annotation.</title>
        <authorList>
            <consortium name="The Broad Institute Genomics Platform"/>
            <consortium name="The Broad Institute Genome Sequencing Center for Infectious Disease"/>
            <person name="Wu L."/>
            <person name="Ma J."/>
        </authorList>
    </citation>
    <scope>NUCLEOTIDE SEQUENCE [LARGE SCALE GENOMIC DNA]</scope>
    <source>
        <strain evidence="8">JCM 16021</strain>
    </source>
</reference>
<proteinExistence type="predicted"/>
<evidence type="ECO:0000256" key="4">
    <source>
        <dbReference type="ARBA" id="ARBA00022840"/>
    </source>
</evidence>
<keyword evidence="8" id="KW-1185">Reference proteome</keyword>
<comment type="caution">
    <text evidence="7">The sequence shown here is derived from an EMBL/GenBank/DDBJ whole genome shotgun (WGS) entry which is preliminary data.</text>
</comment>
<dbReference type="CDD" id="cd03216">
    <property type="entry name" value="ABC_Carb_Monos_I"/>
    <property type="match status" value="1"/>
</dbReference>
<dbReference type="SMART" id="SM00382">
    <property type="entry name" value="AAA"/>
    <property type="match status" value="1"/>
</dbReference>
<keyword evidence="4 7" id="KW-0067">ATP-binding</keyword>
<dbReference type="InterPro" id="IPR050107">
    <property type="entry name" value="ABC_carbohydrate_import_ATPase"/>
</dbReference>
<organism evidence="7 8">
    <name type="scientific">Nocardioides bigeumensis</name>
    <dbReference type="NCBI Taxonomy" id="433657"/>
    <lineage>
        <taxon>Bacteria</taxon>
        <taxon>Bacillati</taxon>
        <taxon>Actinomycetota</taxon>
        <taxon>Actinomycetes</taxon>
        <taxon>Propionibacteriales</taxon>
        <taxon>Nocardioidaceae</taxon>
        <taxon>Nocardioides</taxon>
    </lineage>
</organism>
<dbReference type="InterPro" id="IPR027417">
    <property type="entry name" value="P-loop_NTPase"/>
</dbReference>
<dbReference type="Proteomes" id="UP001500575">
    <property type="component" value="Unassembled WGS sequence"/>
</dbReference>
<evidence type="ECO:0000313" key="8">
    <source>
        <dbReference type="Proteomes" id="UP001500575"/>
    </source>
</evidence>
<feature type="domain" description="ABC transporter" evidence="6">
    <location>
        <begin position="305"/>
        <end position="549"/>
    </location>
</feature>
<dbReference type="Gene3D" id="3.40.50.300">
    <property type="entry name" value="P-loop containing nucleotide triphosphate hydrolases"/>
    <property type="match status" value="2"/>
</dbReference>
<evidence type="ECO:0000256" key="2">
    <source>
        <dbReference type="ARBA" id="ARBA00022737"/>
    </source>
</evidence>
<gene>
    <name evidence="7" type="ORF">GCM10009843_39000</name>
</gene>
<dbReference type="CDD" id="cd03215">
    <property type="entry name" value="ABC_Carb_Monos_II"/>
    <property type="match status" value="1"/>
</dbReference>
<evidence type="ECO:0000256" key="3">
    <source>
        <dbReference type="ARBA" id="ARBA00022741"/>
    </source>
</evidence>
<evidence type="ECO:0000256" key="1">
    <source>
        <dbReference type="ARBA" id="ARBA00022448"/>
    </source>
</evidence>
<feature type="domain" description="ABC transporter" evidence="6">
    <location>
        <begin position="57"/>
        <end position="289"/>
    </location>
</feature>
<dbReference type="GO" id="GO:0005524">
    <property type="term" value="F:ATP binding"/>
    <property type="evidence" value="ECO:0007669"/>
    <property type="project" value="UniProtKB-KW"/>
</dbReference>
<accession>A0ABP5KQM3</accession>
<keyword evidence="3" id="KW-0547">Nucleotide-binding</keyword>
<evidence type="ECO:0000313" key="7">
    <source>
        <dbReference type="EMBL" id="GAA2133493.1"/>
    </source>
</evidence>
<dbReference type="Pfam" id="PF00005">
    <property type="entry name" value="ABC_tran"/>
    <property type="match status" value="2"/>
</dbReference>
<dbReference type="InterPro" id="IPR003593">
    <property type="entry name" value="AAA+_ATPase"/>
</dbReference>
<dbReference type="PANTHER" id="PTHR43790">
    <property type="entry name" value="CARBOHYDRATE TRANSPORT ATP-BINDING PROTEIN MG119-RELATED"/>
    <property type="match status" value="1"/>
</dbReference>
<evidence type="ECO:0000259" key="6">
    <source>
        <dbReference type="PROSITE" id="PS50893"/>
    </source>
</evidence>
<protein>
    <submittedName>
        <fullName evidence="7">Sugar ABC transporter ATP-binding protein</fullName>
    </submittedName>
</protein>
<feature type="region of interest" description="Disordered" evidence="5">
    <location>
        <begin position="1"/>
        <end position="54"/>
    </location>
</feature>
<dbReference type="RefSeq" id="WP_344305532.1">
    <property type="nucleotide sequence ID" value="NZ_BAAAQQ010000014.1"/>
</dbReference>
<dbReference type="PROSITE" id="PS50893">
    <property type="entry name" value="ABC_TRANSPORTER_2"/>
    <property type="match status" value="2"/>
</dbReference>
<dbReference type="PANTHER" id="PTHR43790:SF9">
    <property type="entry name" value="GALACTOFURANOSE TRANSPORTER ATP-BINDING PROTEIN YTFR"/>
    <property type="match status" value="1"/>
</dbReference>
<feature type="compositionally biased region" description="Basic and acidic residues" evidence="5">
    <location>
        <begin position="30"/>
        <end position="46"/>
    </location>
</feature>
<keyword evidence="1" id="KW-0813">Transport</keyword>
<dbReference type="InterPro" id="IPR003439">
    <property type="entry name" value="ABC_transporter-like_ATP-bd"/>
</dbReference>